<dbReference type="Pfam" id="PF02350">
    <property type="entry name" value="Epimerase_2"/>
    <property type="match status" value="1"/>
</dbReference>
<comment type="similarity">
    <text evidence="2 4">Belongs to the UDP-N-acetylglucosamine 2-epimerase family.</text>
</comment>
<dbReference type="EC" id="5.1.3.14" evidence="3"/>
<dbReference type="Proteomes" id="UP000295706">
    <property type="component" value="Unassembled WGS sequence"/>
</dbReference>
<dbReference type="PANTHER" id="PTHR43174">
    <property type="entry name" value="UDP-N-ACETYLGLUCOSAMINE 2-EPIMERASE"/>
    <property type="match status" value="1"/>
</dbReference>
<gene>
    <name evidence="6" type="ORF">EZE20_17090</name>
</gene>
<evidence type="ECO:0000256" key="1">
    <source>
        <dbReference type="ARBA" id="ARBA00023235"/>
    </source>
</evidence>
<evidence type="ECO:0000256" key="3">
    <source>
        <dbReference type="ARBA" id="ARBA00038858"/>
    </source>
</evidence>
<evidence type="ECO:0000259" key="5">
    <source>
        <dbReference type="Pfam" id="PF02350"/>
    </source>
</evidence>
<dbReference type="NCBIfam" id="TIGR00236">
    <property type="entry name" value="wecB"/>
    <property type="match status" value="1"/>
</dbReference>
<keyword evidence="7" id="KW-1185">Reference proteome</keyword>
<keyword evidence="1 4" id="KW-0413">Isomerase</keyword>
<dbReference type="EMBL" id="SMJU01000010">
    <property type="protein sequence ID" value="TDB63474.1"/>
    <property type="molecule type" value="Genomic_DNA"/>
</dbReference>
<dbReference type="AlphaFoldDB" id="A0A4R4K7B3"/>
<dbReference type="SUPFAM" id="SSF53756">
    <property type="entry name" value="UDP-Glycosyltransferase/glycogen phosphorylase"/>
    <property type="match status" value="1"/>
</dbReference>
<dbReference type="GO" id="GO:0008761">
    <property type="term" value="F:UDP-N-acetylglucosamine 2-epimerase activity"/>
    <property type="evidence" value="ECO:0007669"/>
    <property type="project" value="UniProtKB-EC"/>
</dbReference>
<dbReference type="InterPro" id="IPR003331">
    <property type="entry name" value="UDP_GlcNAc_Epimerase_2_dom"/>
</dbReference>
<evidence type="ECO:0000256" key="4">
    <source>
        <dbReference type="RuleBase" id="RU003513"/>
    </source>
</evidence>
<reference evidence="6 7" key="1">
    <citation type="submission" date="2019-02" db="EMBL/GenBank/DDBJ databases">
        <title>Arundinibacter roseus gen. nov., sp. nov., a new member of the family Cytophagaceae.</title>
        <authorList>
            <person name="Szuroczki S."/>
            <person name="Khayer B."/>
            <person name="Sproer C."/>
            <person name="Toumi M."/>
            <person name="Szabo A."/>
            <person name="Felfoldi T."/>
            <person name="Schumann P."/>
            <person name="Toth E."/>
        </authorList>
    </citation>
    <scope>NUCLEOTIDE SEQUENCE [LARGE SCALE GENOMIC DNA]</scope>
    <source>
        <strain evidence="6 7">DMA-k-7a</strain>
    </source>
</reference>
<dbReference type="FunFam" id="3.40.50.2000:FF:000043">
    <property type="entry name" value="UDP-N-acetylglucosamine 2-epimerase"/>
    <property type="match status" value="1"/>
</dbReference>
<comment type="caution">
    <text evidence="6">The sequence shown here is derived from an EMBL/GenBank/DDBJ whole genome shotgun (WGS) entry which is preliminary data.</text>
</comment>
<dbReference type="InterPro" id="IPR029767">
    <property type="entry name" value="WecB-like"/>
</dbReference>
<organism evidence="6 7">
    <name type="scientific">Arundinibacter roseus</name>
    <dbReference type="NCBI Taxonomy" id="2070510"/>
    <lineage>
        <taxon>Bacteria</taxon>
        <taxon>Pseudomonadati</taxon>
        <taxon>Bacteroidota</taxon>
        <taxon>Cytophagia</taxon>
        <taxon>Cytophagales</taxon>
        <taxon>Spirosomataceae</taxon>
        <taxon>Arundinibacter</taxon>
    </lineage>
</organism>
<dbReference type="OrthoDB" id="9803238at2"/>
<dbReference type="RefSeq" id="WP_132119876.1">
    <property type="nucleotide sequence ID" value="NZ_SMJU01000010.1"/>
</dbReference>
<sequence length="370" mass="41182">MKILTVIGTRPEAIKMAPLIRLLNQTPEFEHKLCSTGQHRQMLAQVMDFFEIEADFDLDIMQPGQDLTDITCRILQGMRQVLADFQPDWVLVHGDTTTCLAATLAAFYAGIKVGHVEAGLRTGNLQAPFPEEANRLLVDRLATAYFAPTQRNVDNLLKEGVSADRIVQTGNTVIDALLWATNKVRGFSLKVPKAVQEAFTLDRRVLLVTGHRRENFGEGFEQITEAIRVLATTYPELAIVYPVHLNPNVQQPVQARLTEIPNVYLTAPFEYPDFIFAMKHSWLILTDSGGVQEEAPSLGKPVLVMRDTTERPEAVEAGTVQLVGAHRERIVAAVQQMWQNHLATVPVNPYGDGFASQRIVSFLSQAPSFL</sequence>
<feature type="domain" description="UDP-N-acetylglucosamine 2-epimerase" evidence="5">
    <location>
        <begin position="23"/>
        <end position="363"/>
    </location>
</feature>
<dbReference type="PANTHER" id="PTHR43174:SF2">
    <property type="entry name" value="UDP-N-ACETYLGLUCOSAMINE 2-EPIMERASE"/>
    <property type="match status" value="1"/>
</dbReference>
<dbReference type="CDD" id="cd03786">
    <property type="entry name" value="GTB_UDP-GlcNAc_2-Epimerase"/>
    <property type="match status" value="1"/>
</dbReference>
<name>A0A4R4K7B3_9BACT</name>
<evidence type="ECO:0000256" key="2">
    <source>
        <dbReference type="ARBA" id="ARBA00038209"/>
    </source>
</evidence>
<proteinExistence type="inferred from homology"/>
<accession>A0A4R4K7B3</accession>
<evidence type="ECO:0000313" key="7">
    <source>
        <dbReference type="Proteomes" id="UP000295706"/>
    </source>
</evidence>
<evidence type="ECO:0000313" key="6">
    <source>
        <dbReference type="EMBL" id="TDB63474.1"/>
    </source>
</evidence>
<protein>
    <recommendedName>
        <fullName evidence="3">UDP-N-acetylglucosamine 2-epimerase (non-hydrolyzing)</fullName>
        <ecNumber evidence="3">5.1.3.14</ecNumber>
    </recommendedName>
</protein>
<dbReference type="Gene3D" id="3.40.50.2000">
    <property type="entry name" value="Glycogen Phosphorylase B"/>
    <property type="match status" value="2"/>
</dbReference>